<protein>
    <recommendedName>
        <fullName evidence="2">Xylanolytic transcriptional activator regulatory domain-containing protein</fullName>
    </recommendedName>
</protein>
<dbReference type="GO" id="GO:0008270">
    <property type="term" value="F:zinc ion binding"/>
    <property type="evidence" value="ECO:0007669"/>
    <property type="project" value="InterPro"/>
</dbReference>
<dbReference type="EMBL" id="JAPZBO010000010">
    <property type="protein sequence ID" value="KAJ5299181.1"/>
    <property type="molecule type" value="Genomic_DNA"/>
</dbReference>
<dbReference type="GO" id="GO:0003677">
    <property type="term" value="F:DNA binding"/>
    <property type="evidence" value="ECO:0007669"/>
    <property type="project" value="InterPro"/>
</dbReference>
<dbReference type="GO" id="GO:0003700">
    <property type="term" value="F:DNA-binding transcription factor activity"/>
    <property type="evidence" value="ECO:0007669"/>
    <property type="project" value="InterPro"/>
</dbReference>
<dbReference type="CDD" id="cd12148">
    <property type="entry name" value="fungal_TF_MHR"/>
    <property type="match status" value="1"/>
</dbReference>
<comment type="caution">
    <text evidence="3">The sequence shown here is derived from an EMBL/GenBank/DDBJ whole genome shotgun (WGS) entry which is preliminary data.</text>
</comment>
<evidence type="ECO:0000313" key="3">
    <source>
        <dbReference type="EMBL" id="KAJ5299181.1"/>
    </source>
</evidence>
<dbReference type="PANTHER" id="PTHR46910">
    <property type="entry name" value="TRANSCRIPTION FACTOR PDR1"/>
    <property type="match status" value="1"/>
</dbReference>
<proteinExistence type="predicted"/>
<dbReference type="InterPro" id="IPR050987">
    <property type="entry name" value="AtrR-like"/>
</dbReference>
<evidence type="ECO:0000259" key="2">
    <source>
        <dbReference type="SMART" id="SM00906"/>
    </source>
</evidence>
<dbReference type="InterPro" id="IPR007219">
    <property type="entry name" value="XnlR_reg_dom"/>
</dbReference>
<dbReference type="GO" id="GO:0006351">
    <property type="term" value="P:DNA-templated transcription"/>
    <property type="evidence" value="ECO:0007669"/>
    <property type="project" value="InterPro"/>
</dbReference>
<keyword evidence="1" id="KW-0539">Nucleus</keyword>
<feature type="domain" description="Xylanolytic transcriptional activator regulatory" evidence="2">
    <location>
        <begin position="205"/>
        <end position="282"/>
    </location>
</feature>
<accession>A0A9W9GFG9</accession>
<organism evidence="3 4">
    <name type="scientific">Penicillium atrosanguineum</name>
    <dbReference type="NCBI Taxonomy" id="1132637"/>
    <lineage>
        <taxon>Eukaryota</taxon>
        <taxon>Fungi</taxon>
        <taxon>Dikarya</taxon>
        <taxon>Ascomycota</taxon>
        <taxon>Pezizomycotina</taxon>
        <taxon>Eurotiomycetes</taxon>
        <taxon>Eurotiomycetidae</taxon>
        <taxon>Eurotiales</taxon>
        <taxon>Aspergillaceae</taxon>
        <taxon>Penicillium</taxon>
    </lineage>
</organism>
<evidence type="ECO:0000313" key="4">
    <source>
        <dbReference type="Proteomes" id="UP001147746"/>
    </source>
</evidence>
<evidence type="ECO:0000256" key="1">
    <source>
        <dbReference type="ARBA" id="ARBA00023242"/>
    </source>
</evidence>
<dbReference type="AlphaFoldDB" id="A0A9W9GFG9"/>
<gene>
    <name evidence="3" type="ORF">N7476_010738</name>
</gene>
<name>A0A9W9GFG9_9EURO</name>
<keyword evidence="4" id="KW-1185">Reference proteome</keyword>
<dbReference type="SMART" id="SM00906">
    <property type="entry name" value="Fungal_trans"/>
    <property type="match status" value="1"/>
</dbReference>
<dbReference type="Proteomes" id="UP001147746">
    <property type="component" value="Unassembled WGS sequence"/>
</dbReference>
<reference evidence="3" key="1">
    <citation type="submission" date="2022-12" db="EMBL/GenBank/DDBJ databases">
        <authorList>
            <person name="Petersen C."/>
        </authorList>
    </citation>
    <scope>NUCLEOTIDE SEQUENCE</scope>
    <source>
        <strain evidence="3">IBT 21472</strain>
    </source>
</reference>
<dbReference type="Pfam" id="PF04082">
    <property type="entry name" value="Fungal_trans"/>
    <property type="match status" value="1"/>
</dbReference>
<dbReference type="PANTHER" id="PTHR46910:SF11">
    <property type="entry name" value="ZN(2)-C6 FUNGAL-TYPE DOMAIN-CONTAINING PROTEIN"/>
    <property type="match status" value="1"/>
</dbReference>
<sequence>MASVTSPLPTLRPSLAERAAALFPPPPPRLRLSYYVIPTASTPEREWLPSPSDDVYPNVQTVDFSTILFLDPGLLQHVQVETVRAVPSVPPHILHLLGDFDEIRVTAERFFGHIHRWMPFISKKRFYDLYLRPSFHSHSDVVLLLLAMKLITTFPRDDTNGPRAALYHATKHFYLAVQGSFSILVLQAGLLMALYELGHGIYPAAYLSIGACARYAHALGINVSGTVPTRGVLTLVEVEERRRIWWALVVLDRFVSIGCPGRPFATADSKLDDLLPADDAAWDEGIVRPDSFATLSSPMTGHMSKFALVCQAARLLGQVLNYLSNHVAGQNDVWMQLDRTLHSMLTAALNIDSPDYDQITFIYSALIALYTPWLSSNEGEKAESDYSWRARAVLQQITDRISANLIERQCFSGRDPEDMTPWGLYFAYQICGAHMRSSEKSQQGTEVVKSLREGFLAIDMRWDVAAPAAQKRAQFYSVSKKRRGVSTKAEQESQEWQRKSRTLDYIESSHDCRWAGASHAKIDEWGTKRSVAMSMAVLHGLAFADQEVGDRLTTIADRLPALQSKD</sequence>
<reference evidence="3" key="2">
    <citation type="journal article" date="2023" name="IMA Fungus">
        <title>Comparative genomic study of the Penicillium genus elucidates a diverse pangenome and 15 lateral gene transfer events.</title>
        <authorList>
            <person name="Petersen C."/>
            <person name="Sorensen T."/>
            <person name="Nielsen M.R."/>
            <person name="Sondergaard T.E."/>
            <person name="Sorensen J.L."/>
            <person name="Fitzpatrick D.A."/>
            <person name="Frisvad J.C."/>
            <person name="Nielsen K.L."/>
        </authorList>
    </citation>
    <scope>NUCLEOTIDE SEQUENCE</scope>
    <source>
        <strain evidence="3">IBT 21472</strain>
    </source>
</reference>